<dbReference type="EMBL" id="SJPJ01000001">
    <property type="protein sequence ID" value="TWT84492.1"/>
    <property type="molecule type" value="Genomic_DNA"/>
</dbReference>
<protein>
    <submittedName>
        <fullName evidence="3">Uncharacterized protein</fullName>
    </submittedName>
</protein>
<feature type="compositionally biased region" description="Polar residues" evidence="1">
    <location>
        <begin position="8"/>
        <end position="18"/>
    </location>
</feature>
<keyword evidence="2" id="KW-0812">Transmembrane</keyword>
<evidence type="ECO:0000313" key="4">
    <source>
        <dbReference type="Proteomes" id="UP000315010"/>
    </source>
</evidence>
<organism evidence="3 4">
    <name type="scientific">Novipirellula herctigrandis</name>
    <dbReference type="NCBI Taxonomy" id="2527986"/>
    <lineage>
        <taxon>Bacteria</taxon>
        <taxon>Pseudomonadati</taxon>
        <taxon>Planctomycetota</taxon>
        <taxon>Planctomycetia</taxon>
        <taxon>Pirellulales</taxon>
        <taxon>Pirellulaceae</taxon>
        <taxon>Novipirellula</taxon>
    </lineage>
</organism>
<comment type="caution">
    <text evidence="3">The sequence shown here is derived from an EMBL/GenBank/DDBJ whole genome shotgun (WGS) entry which is preliminary data.</text>
</comment>
<keyword evidence="4" id="KW-1185">Reference proteome</keyword>
<evidence type="ECO:0000256" key="1">
    <source>
        <dbReference type="SAM" id="MobiDB-lite"/>
    </source>
</evidence>
<dbReference type="Proteomes" id="UP000315010">
    <property type="component" value="Unassembled WGS sequence"/>
</dbReference>
<name>A0A5C5ZB21_9BACT</name>
<feature type="region of interest" description="Disordered" evidence="1">
    <location>
        <begin position="1"/>
        <end position="40"/>
    </location>
</feature>
<accession>A0A5C5ZB21</accession>
<keyword evidence="2" id="KW-0472">Membrane</keyword>
<dbReference type="OrthoDB" id="242570at2"/>
<sequence length="730" mass="81946">MPDKDSFDFSQLNDSSGNHAGDASRRKASKKITRSKGKHGKRKRPIGLLVFMALMMIGTFSGLMVLLQQLSSKEPLEVANSTQPAVANEEVRNGSVGLPIPLVEPSSQSQESVAEVEEIPSESAPKDLSLASGLKEMPFADSSDNTSAISPVTPEEPSVGRSLGGDIIKHDDPDEIGKDTILELYRDRSLFKEAQYTLLRSIFADRFAKQNAKDIGEALGDDNEAAKKWFDEHAEIRDELFTAIDPELDNVIEAIRIFDSLRKKYPEQIVSYLPLAIATSVVWDNKKGVYRYEGHSRRTHSQMPDGLMEAADNFEYFLIAENVMQGRGQFLPWEFLVHVVNHPTPMEERKWAVLQYLPKRIMFGKCYGEVPYDGVMLETGGQVCRLEGKPYTLANLRSFGGVCSMQADFATRVGKSLGVPAAHVSGGGRFGGSGHAWVMWVEIKSASLQGIQFVLESHGRYRGDHYYVGNLIEPQSGQRITDRQLELRLQSVGMNPWAKRRADWLMDLFSMIRESEELDVLDQIRYLSQVLKVSPLNEGAWRTLAKMSRDGVIEPRHEKLMLATMNGLFSSFASFPDFTWEIFDDLIHFQQLAAKRDALYSQLVALYEHAGRPDLSCKARLRYSDYLVGQEKVPAAITGLAFTILKFPQEGRYVPSMLDRMEQLAGDVEGANQEVLSFYRRFLPLIDQKRGNAASDYCMEMYKRGIDRFEQAGDAGTAMMLKNELAKLRG</sequence>
<keyword evidence="2" id="KW-1133">Transmembrane helix</keyword>
<evidence type="ECO:0000313" key="3">
    <source>
        <dbReference type="EMBL" id="TWT84492.1"/>
    </source>
</evidence>
<feature type="compositionally biased region" description="Basic residues" evidence="1">
    <location>
        <begin position="26"/>
        <end position="40"/>
    </location>
</feature>
<dbReference type="RefSeq" id="WP_146402247.1">
    <property type="nucleotide sequence ID" value="NZ_SJPJ01000001.1"/>
</dbReference>
<proteinExistence type="predicted"/>
<feature type="transmembrane region" description="Helical" evidence="2">
    <location>
        <begin position="46"/>
        <end position="67"/>
    </location>
</feature>
<reference evidence="3 4" key="1">
    <citation type="submission" date="2019-02" db="EMBL/GenBank/DDBJ databases">
        <title>Deep-cultivation of Planctomycetes and their phenomic and genomic characterization uncovers novel biology.</title>
        <authorList>
            <person name="Wiegand S."/>
            <person name="Jogler M."/>
            <person name="Boedeker C."/>
            <person name="Pinto D."/>
            <person name="Vollmers J."/>
            <person name="Rivas-Marin E."/>
            <person name="Kohn T."/>
            <person name="Peeters S.H."/>
            <person name="Heuer A."/>
            <person name="Rast P."/>
            <person name="Oberbeckmann S."/>
            <person name="Bunk B."/>
            <person name="Jeske O."/>
            <person name="Meyerdierks A."/>
            <person name="Storesund J.E."/>
            <person name="Kallscheuer N."/>
            <person name="Luecker S."/>
            <person name="Lage O.M."/>
            <person name="Pohl T."/>
            <person name="Merkel B.J."/>
            <person name="Hornburger P."/>
            <person name="Mueller R.-W."/>
            <person name="Bruemmer F."/>
            <person name="Labrenz M."/>
            <person name="Spormann A.M."/>
            <person name="Op Den Camp H."/>
            <person name="Overmann J."/>
            <person name="Amann R."/>
            <person name="Jetten M.S.M."/>
            <person name="Mascher T."/>
            <person name="Medema M.H."/>
            <person name="Devos D.P."/>
            <person name="Kaster A.-K."/>
            <person name="Ovreas L."/>
            <person name="Rohde M."/>
            <person name="Galperin M.Y."/>
            <person name="Jogler C."/>
        </authorList>
    </citation>
    <scope>NUCLEOTIDE SEQUENCE [LARGE SCALE GENOMIC DNA]</scope>
    <source>
        <strain evidence="3 4">CA13</strain>
    </source>
</reference>
<feature type="region of interest" description="Disordered" evidence="1">
    <location>
        <begin position="141"/>
        <end position="170"/>
    </location>
</feature>
<gene>
    <name evidence="3" type="ORF">CA13_59710</name>
</gene>
<evidence type="ECO:0000256" key="2">
    <source>
        <dbReference type="SAM" id="Phobius"/>
    </source>
</evidence>
<dbReference type="AlphaFoldDB" id="A0A5C5ZB21"/>